<dbReference type="Pfam" id="PF00535">
    <property type="entry name" value="Glycos_transf_2"/>
    <property type="match status" value="1"/>
</dbReference>
<feature type="domain" description="Glycosyltransferase 2-like" evidence="2">
    <location>
        <begin position="10"/>
        <end position="165"/>
    </location>
</feature>
<dbReference type="Proteomes" id="UP001549164">
    <property type="component" value="Unassembled WGS sequence"/>
</dbReference>
<evidence type="ECO:0000313" key="3">
    <source>
        <dbReference type="EMBL" id="MET3598515.1"/>
    </source>
</evidence>
<evidence type="ECO:0000313" key="4">
    <source>
        <dbReference type="Proteomes" id="UP001549164"/>
    </source>
</evidence>
<dbReference type="PANTHER" id="PTHR43630">
    <property type="entry name" value="POLY-BETA-1,6-N-ACETYL-D-GLUCOSAMINE SYNTHASE"/>
    <property type="match status" value="1"/>
</dbReference>
<organism evidence="3 4">
    <name type="scientific">Martelella mangrovi</name>
    <dbReference type="NCBI Taxonomy" id="1397477"/>
    <lineage>
        <taxon>Bacteria</taxon>
        <taxon>Pseudomonadati</taxon>
        <taxon>Pseudomonadota</taxon>
        <taxon>Alphaproteobacteria</taxon>
        <taxon>Hyphomicrobiales</taxon>
        <taxon>Aurantimonadaceae</taxon>
        <taxon>Martelella</taxon>
    </lineage>
</organism>
<protein>
    <submittedName>
        <fullName evidence="3">Glycosyltransferase involved in cell wall biosynthesis</fullName>
    </submittedName>
</protein>
<gene>
    <name evidence="3" type="ORF">ABID12_000436</name>
</gene>
<comment type="similarity">
    <text evidence="1">Belongs to the glycosyltransferase 2 family. WaaE/KdtX subfamily.</text>
</comment>
<comment type="caution">
    <text evidence="3">The sequence shown here is derived from an EMBL/GenBank/DDBJ whole genome shotgun (WGS) entry which is preliminary data.</text>
</comment>
<dbReference type="Gene3D" id="3.90.550.10">
    <property type="entry name" value="Spore Coat Polysaccharide Biosynthesis Protein SpsA, Chain A"/>
    <property type="match status" value="1"/>
</dbReference>
<dbReference type="EMBL" id="JBEPLY010000001">
    <property type="protein sequence ID" value="MET3598515.1"/>
    <property type="molecule type" value="Genomic_DNA"/>
</dbReference>
<dbReference type="SUPFAM" id="SSF53448">
    <property type="entry name" value="Nucleotide-diphospho-sugar transferases"/>
    <property type="match status" value="1"/>
</dbReference>
<reference evidence="3 4" key="1">
    <citation type="submission" date="2024-06" db="EMBL/GenBank/DDBJ databases">
        <title>Genomic Encyclopedia of Type Strains, Phase IV (KMG-IV): sequencing the most valuable type-strain genomes for metagenomic binning, comparative biology and taxonomic classification.</title>
        <authorList>
            <person name="Goeker M."/>
        </authorList>
    </citation>
    <scope>NUCLEOTIDE SEQUENCE [LARGE SCALE GENOMIC DNA]</scope>
    <source>
        <strain evidence="3 4">DSM 28102</strain>
    </source>
</reference>
<dbReference type="PANTHER" id="PTHR43630:SF2">
    <property type="entry name" value="GLYCOSYLTRANSFERASE"/>
    <property type="match status" value="1"/>
</dbReference>
<evidence type="ECO:0000259" key="2">
    <source>
        <dbReference type="Pfam" id="PF00535"/>
    </source>
</evidence>
<proteinExistence type="inferred from homology"/>
<sequence>MTSSLAVLFLTYNEEMHIGRAIDSVASFASEVFVIDSFSNDKTVAIAKEKGAVVLSNPWTNYSVQFQWGLDHAPITADWIMRMDADEVFDPELVDEINMKLPELGPETVAVNLKRRHIFLDRFIRHGGRYPLILTRIWRRGHGRIENRWMDEHIIVWGGQTVTFDNAFSDHNLNDLTFFTDKHNKYATREAVDILNQRYELFAREELGRDDGSRQAGIKRFIKEDIYNRLPFWCGPLGYFLYRYFIQLGFLDGKEGLIYHFLQGFWYRFLVGAKALEFDRALGEIPDKQGKLKKLEEMTGLKLT</sequence>
<evidence type="ECO:0000256" key="1">
    <source>
        <dbReference type="ARBA" id="ARBA00038494"/>
    </source>
</evidence>
<keyword evidence="4" id="KW-1185">Reference proteome</keyword>
<dbReference type="InterPro" id="IPR029044">
    <property type="entry name" value="Nucleotide-diphossugar_trans"/>
</dbReference>
<dbReference type="CDD" id="cd02511">
    <property type="entry name" value="Beta4Glucosyltransferase"/>
    <property type="match status" value="1"/>
</dbReference>
<accession>A0ABV2I6G7</accession>
<dbReference type="InterPro" id="IPR001173">
    <property type="entry name" value="Glyco_trans_2-like"/>
</dbReference>
<dbReference type="RefSeq" id="WP_354432918.1">
    <property type="nucleotide sequence ID" value="NZ_JBEPLY010000001.1"/>
</dbReference>
<name>A0ABV2I6G7_9HYPH</name>